<dbReference type="NCBIfam" id="TIGR04312">
    <property type="entry name" value="choice_anch_B"/>
    <property type="match status" value="1"/>
</dbReference>
<gene>
    <name evidence="1" type="ORF">WM2015_9</name>
</gene>
<dbReference type="InterPro" id="IPR027589">
    <property type="entry name" value="Choice_anch_B"/>
</dbReference>
<dbReference type="RefSeq" id="WP_049724121.1">
    <property type="nucleotide sequence ID" value="NZ_CP012154.1"/>
</dbReference>
<dbReference type="Proteomes" id="UP000066624">
    <property type="component" value="Chromosome"/>
</dbReference>
<reference evidence="1 2" key="1">
    <citation type="submission" date="2015-07" db="EMBL/GenBank/DDBJ databases">
        <authorList>
            <person name="Noorani M."/>
        </authorList>
    </citation>
    <scope>NUCLEOTIDE SEQUENCE [LARGE SCALE GENOMIC DNA]</scope>
    <source>
        <strain evidence="1 2">KCTC 42284</strain>
    </source>
</reference>
<name>A0A0K0XRX0_9GAMM</name>
<dbReference type="PANTHER" id="PTHR38787:SF3">
    <property type="entry name" value="REGULATORY P DOMAIN-CONTAINING PROTEIN"/>
    <property type="match status" value="1"/>
</dbReference>
<dbReference type="STRING" id="1579979.WM2015_9"/>
<sequence>MPLNLLHNKFGVALVTSLLSLPLVAWACFTADRAEVLAVEHPDLDFASLAHQMHMQQTIDYRFNGPRDCVEGFADQFPCQGIGLAGWVELPAIGGGTGSDNWGWRDPDSGRLFALMGRSNGVAFVEVTVPESPVYLGNLPRPAGVSNSVWTDIKTYGHHAFIVADSVMGQGMQVFDLRNLLASEERPPQTFAAVTRYDQFNSAHNIAINTESGFAYTVGGDTCAGGLHMIDVRDPENPSFAGCFASEGYTHDVQCVIYRGPDERYQGNEICFASNETSLDVVDVTDKEAPRLIGRHSYPQFRYTHQGWLTEDHRYFFLDDELDETTYNLPGTRTLVFDFAQLDVSDPPAEYIADGPAIDHNQYVIGDYVFQANYKRGLRVLHIKDPATANLEEVAWFDTYPNEDGNGFSGAWNVFPFFANNLLLVSDFNRGLFIVRVSDPNLAMALESIYGDRFAP</sequence>
<accession>A0A0K0XRX0</accession>
<dbReference type="KEGG" id="wma:WM2015_9"/>
<organism evidence="1 2">
    <name type="scientific">Wenzhouxiangella marina</name>
    <dbReference type="NCBI Taxonomy" id="1579979"/>
    <lineage>
        <taxon>Bacteria</taxon>
        <taxon>Pseudomonadati</taxon>
        <taxon>Pseudomonadota</taxon>
        <taxon>Gammaproteobacteria</taxon>
        <taxon>Chromatiales</taxon>
        <taxon>Wenzhouxiangellaceae</taxon>
        <taxon>Wenzhouxiangella</taxon>
    </lineage>
</organism>
<dbReference type="GO" id="GO:0005576">
    <property type="term" value="C:extracellular region"/>
    <property type="evidence" value="ECO:0007669"/>
    <property type="project" value="TreeGrafter"/>
</dbReference>
<proteinExistence type="predicted"/>
<dbReference type="EMBL" id="CP012154">
    <property type="protein sequence ID" value="AKS40400.1"/>
    <property type="molecule type" value="Genomic_DNA"/>
</dbReference>
<dbReference type="AlphaFoldDB" id="A0A0K0XRX0"/>
<evidence type="ECO:0000313" key="1">
    <source>
        <dbReference type="EMBL" id="AKS40400.1"/>
    </source>
</evidence>
<dbReference type="PANTHER" id="PTHR38787">
    <property type="entry name" value="REGULATORY P DOMAIN-CONTAINING PROTEIN"/>
    <property type="match status" value="1"/>
</dbReference>
<keyword evidence="2" id="KW-1185">Reference proteome</keyword>
<evidence type="ECO:0000313" key="2">
    <source>
        <dbReference type="Proteomes" id="UP000066624"/>
    </source>
</evidence>
<dbReference type="OrthoDB" id="9815940at2"/>
<protein>
    <submittedName>
        <fullName evidence="1">Regulator</fullName>
    </submittedName>
</protein>